<evidence type="ECO:0000313" key="2">
    <source>
        <dbReference type="Proteomes" id="UP001162001"/>
    </source>
</evidence>
<proteinExistence type="predicted"/>
<dbReference type="PROSITE" id="PS51470">
    <property type="entry name" value="FG_GAP"/>
    <property type="match status" value="1"/>
</dbReference>
<dbReference type="Proteomes" id="UP001162001">
    <property type="component" value="Segment"/>
</dbReference>
<dbReference type="InterPro" id="IPR011043">
    <property type="entry name" value="Gal_Oxase/kelch_b-propeller"/>
</dbReference>
<keyword evidence="2" id="KW-1185">Reference proteome</keyword>
<accession>A0A7D3QW55</accession>
<dbReference type="InterPro" id="IPR013517">
    <property type="entry name" value="FG-GAP"/>
</dbReference>
<dbReference type="PANTHER" id="PTHR36220:SF1">
    <property type="entry name" value="GAMMA TUBULIN COMPLEX COMPONENT C-TERMINAL DOMAIN-CONTAINING PROTEIN"/>
    <property type="match status" value="1"/>
</dbReference>
<dbReference type="Pfam" id="PF14312">
    <property type="entry name" value="FG-GAP_2"/>
    <property type="match status" value="1"/>
</dbReference>
<gene>
    <name evidence="1" type="ORF">Fadolivirus_1_1406</name>
</gene>
<dbReference type="SUPFAM" id="SSF50965">
    <property type="entry name" value="Galactose oxidase, central domain"/>
    <property type="match status" value="1"/>
</dbReference>
<dbReference type="EMBL" id="MT418680">
    <property type="protein sequence ID" value="QKF94864.1"/>
    <property type="molecule type" value="Genomic_DNA"/>
</dbReference>
<evidence type="ECO:0000313" key="1">
    <source>
        <dbReference type="EMBL" id="QKF94864.1"/>
    </source>
</evidence>
<sequence length="554" mass="58559">MSWVQRGLDIDGEAAFDLSGSSVSLSSNGNTVAIGAISNNGNGSDSGHVRVYDWIGSVWTQRGLDIDGEASNDSSGWAISLSSNGNTVAIGAPFNDVNGSDSGHVRVYDWVGGVWTQRGLDIDGEAAGDRSGQSVCLSSNGNTVAIGAPFNSVNGFGSGHVRVYDWVGGVWTQRGLDIDSEAGGDRFGFYVSLSNDANTIAIGAPTNGNGYVRVYDWIGGVWIQRGLDIDGEAGSDSSGWSVSLSSNGNTVAIGAPFNDGNGSSSGHVRIYDWNGSNWSQRGLDIDSEADGDLSGISVSLSSNGNIVAIGAANNDGINGSNSGHVRVYYWNGSNWVQRGSDIDGETSADQLGFFVSLSSIGNTVAIGARFGNGINGTDSGYARIYDWCPPIINNNFSTLANAYACYLGNLLANTPYADVLVVLNGFCDLIKQRIEIDRKLNKGNLTMNSCDLYDKSTYQQSLCKKVNYQTLLASLSMAKTILECNVSNNVDIDSVGVNILIQLFGPTGEWYNPNMSCFDDLTIYYNNKSCGTTGIVWQPTITDCIAEATTVVNG</sequence>
<organism evidence="1 2">
    <name type="scientific">Fadolivirus FV1/VV64</name>
    <dbReference type="NCBI Taxonomy" id="3070911"/>
    <lineage>
        <taxon>Viruses</taxon>
        <taxon>Varidnaviria</taxon>
        <taxon>Bamfordvirae</taxon>
        <taxon>Nucleocytoviricota</taxon>
        <taxon>Megaviricetes</taxon>
        <taxon>Imitervirales</taxon>
        <taxon>Mimiviridae</taxon>
        <taxon>Klosneuvirinae</taxon>
        <taxon>Fadolivirus</taxon>
        <taxon>Fadolivirus algeromassiliense</taxon>
    </lineage>
</organism>
<dbReference type="PANTHER" id="PTHR36220">
    <property type="entry name" value="UNNAMED PRODUCT"/>
    <property type="match status" value="1"/>
</dbReference>
<reference evidence="1 2" key="1">
    <citation type="submission" date="2020-04" db="EMBL/GenBank/DDBJ databases">
        <title>Advantages and limits of metagenomic assembly and binning of a giant virus.</title>
        <authorList>
            <person name="Schulz F."/>
            <person name="Andreani J."/>
            <person name="Francis R."/>
            <person name="Boudjemaa H."/>
            <person name="Bou Khalil J.Y."/>
            <person name="Lee J."/>
            <person name="La Scola B."/>
            <person name="Woyke T."/>
        </authorList>
    </citation>
    <scope>NUCLEOTIDE SEQUENCE [LARGE SCALE GENOMIC DNA]</scope>
    <source>
        <strain evidence="1 2">FV1/VV64</strain>
    </source>
</reference>
<name>A0A7D3QW55_9VIRU</name>
<protein>
    <submittedName>
        <fullName evidence="1">FG-GAp repeat protein</fullName>
    </submittedName>
</protein>
<dbReference type="InterPro" id="IPR013519">
    <property type="entry name" value="Int_alpha_beta-p"/>
</dbReference>